<evidence type="ECO:0000313" key="2">
    <source>
        <dbReference type="Proteomes" id="UP001165092"/>
    </source>
</evidence>
<name>A0A9W6P300_9ACTN</name>
<accession>A0A9W6P300</accession>
<comment type="caution">
    <text evidence="1">The sequence shown here is derived from an EMBL/GenBank/DDBJ whole genome shotgun (WGS) entry which is preliminary data.</text>
</comment>
<gene>
    <name evidence="1" type="ORF">Nans01_05300</name>
</gene>
<evidence type="ECO:0000313" key="1">
    <source>
        <dbReference type="EMBL" id="GLU46179.1"/>
    </source>
</evidence>
<evidence type="ECO:0008006" key="3">
    <source>
        <dbReference type="Google" id="ProtNLM"/>
    </source>
</evidence>
<reference evidence="1" key="1">
    <citation type="submission" date="2023-02" db="EMBL/GenBank/DDBJ databases">
        <title>Nocardiopsis ansamitocini NBRC 112285.</title>
        <authorList>
            <person name="Ichikawa N."/>
            <person name="Sato H."/>
            <person name="Tonouchi N."/>
        </authorList>
    </citation>
    <scope>NUCLEOTIDE SEQUENCE</scope>
    <source>
        <strain evidence="1">NBRC 112285</strain>
    </source>
</reference>
<dbReference type="AlphaFoldDB" id="A0A9W6P300"/>
<dbReference type="RefSeq" id="WP_285757032.1">
    <property type="nucleotide sequence ID" value="NZ_BSQG01000001.1"/>
</dbReference>
<keyword evidence="2" id="KW-1185">Reference proteome</keyword>
<organism evidence="1 2">
    <name type="scientific">Nocardiopsis ansamitocini</name>
    <dbReference type="NCBI Taxonomy" id="1670832"/>
    <lineage>
        <taxon>Bacteria</taxon>
        <taxon>Bacillati</taxon>
        <taxon>Actinomycetota</taxon>
        <taxon>Actinomycetes</taxon>
        <taxon>Streptosporangiales</taxon>
        <taxon>Nocardiopsidaceae</taxon>
        <taxon>Nocardiopsis</taxon>
    </lineage>
</organism>
<protein>
    <recommendedName>
        <fullName evidence="3">Antitoxin HicB</fullName>
    </recommendedName>
</protein>
<proteinExistence type="predicted"/>
<sequence>MALYEVQARKWENGWELRVTDVGVTWSPSLGDAESRAREFIATQLERDERTIHLDLVPHVSDDLDQLAVEARRALHTADEAMRGAAAKTKEAVYGLTDAGLSANDISNYLGLSAQRLEQLVQG</sequence>
<dbReference type="EMBL" id="BSQG01000001">
    <property type="protein sequence ID" value="GLU46179.1"/>
    <property type="molecule type" value="Genomic_DNA"/>
</dbReference>
<dbReference type="Proteomes" id="UP001165092">
    <property type="component" value="Unassembled WGS sequence"/>
</dbReference>